<keyword evidence="2" id="KW-1185">Reference proteome</keyword>
<dbReference type="InterPro" id="IPR036770">
    <property type="entry name" value="Ankyrin_rpt-contain_sf"/>
</dbReference>
<reference evidence="1" key="1">
    <citation type="submission" date="2023-08" db="EMBL/GenBank/DDBJ databases">
        <authorList>
            <person name="Audoor S."/>
            <person name="Bilcke G."/>
        </authorList>
    </citation>
    <scope>NUCLEOTIDE SEQUENCE</scope>
</reference>
<dbReference type="AlphaFoldDB" id="A0AAD2G2F1"/>
<gene>
    <name evidence="1" type="ORF">CYCCA115_LOCUS18664</name>
</gene>
<proteinExistence type="predicted"/>
<organism evidence="1 2">
    <name type="scientific">Cylindrotheca closterium</name>
    <dbReference type="NCBI Taxonomy" id="2856"/>
    <lineage>
        <taxon>Eukaryota</taxon>
        <taxon>Sar</taxon>
        <taxon>Stramenopiles</taxon>
        <taxon>Ochrophyta</taxon>
        <taxon>Bacillariophyta</taxon>
        <taxon>Bacillariophyceae</taxon>
        <taxon>Bacillariophycidae</taxon>
        <taxon>Bacillariales</taxon>
        <taxon>Bacillariaceae</taxon>
        <taxon>Cylindrotheca</taxon>
    </lineage>
</organism>
<dbReference type="EMBL" id="CAKOGP040002058">
    <property type="protein sequence ID" value="CAJ1960304.1"/>
    <property type="molecule type" value="Genomic_DNA"/>
</dbReference>
<name>A0AAD2G2F1_9STRA</name>
<evidence type="ECO:0000313" key="2">
    <source>
        <dbReference type="Proteomes" id="UP001295423"/>
    </source>
</evidence>
<dbReference type="Gene3D" id="1.25.40.20">
    <property type="entry name" value="Ankyrin repeat-containing domain"/>
    <property type="match status" value="1"/>
</dbReference>
<dbReference type="SUPFAM" id="SSF48403">
    <property type="entry name" value="Ankyrin repeat"/>
    <property type="match status" value="1"/>
</dbReference>
<comment type="caution">
    <text evidence="1">The sequence shown here is derived from an EMBL/GenBank/DDBJ whole genome shotgun (WGS) entry which is preliminary data.</text>
</comment>
<evidence type="ECO:0000313" key="1">
    <source>
        <dbReference type="EMBL" id="CAJ1960304.1"/>
    </source>
</evidence>
<protein>
    <submittedName>
        <fullName evidence="1">Uncharacterized protein</fullName>
    </submittedName>
</protein>
<accession>A0AAD2G2F1</accession>
<sequence length="242" mass="27573">MTNHAIHGKQWNGVWAILASQYCADKNERPRKRSRRRILHELQPLSTVPLEPKIQVQDYFISLCQRTEDAHMALEALLNSDQTPLSVEKLRRILDQGILINRRSQSGRTFLHECCTADYVDARVVHRCVQELLTRYQADPNILTTGETDGDRPAIFFSISRLMPSVTAALIQAGANSKVQVTGTFRLVSNPAETFSGTFTPVEFARRLKEEEGRLEAEKIAKPLSQYWRNRLRNLIATLSET</sequence>
<dbReference type="Proteomes" id="UP001295423">
    <property type="component" value="Unassembled WGS sequence"/>
</dbReference>